<dbReference type="EMBL" id="CP114040">
    <property type="protein sequence ID" value="WAS91127.1"/>
    <property type="molecule type" value="Genomic_DNA"/>
</dbReference>
<name>A0ABY7GW17_9BACT</name>
<reference evidence="2" key="1">
    <citation type="submission" date="2022-11" db="EMBL/GenBank/DDBJ databases">
        <title>Minimal conservation of predation-associated metabolite biosynthetic gene clusters underscores biosynthetic potential of Myxococcota including descriptions for ten novel species: Archangium lansinium sp. nov., Myxococcus landrumus sp. nov., Nannocystis bai.</title>
        <authorList>
            <person name="Ahearne A."/>
            <person name="Stevens C."/>
            <person name="Dowd S."/>
        </authorList>
    </citation>
    <scope>NUCLEOTIDE SEQUENCE</scope>
    <source>
        <strain evidence="2">Fl3</strain>
    </source>
</reference>
<keyword evidence="3" id="KW-1185">Reference proteome</keyword>
<dbReference type="PROSITE" id="PS51257">
    <property type="entry name" value="PROKAR_LIPOPROTEIN"/>
    <property type="match status" value="1"/>
</dbReference>
<gene>
    <name evidence="2" type="ORF">O0S08_33490</name>
</gene>
<proteinExistence type="predicted"/>
<feature type="region of interest" description="Disordered" evidence="1">
    <location>
        <begin position="16"/>
        <end position="101"/>
    </location>
</feature>
<organism evidence="2 3">
    <name type="scientific">Nannocystis punicea</name>
    <dbReference type="NCBI Taxonomy" id="2995304"/>
    <lineage>
        <taxon>Bacteria</taxon>
        <taxon>Pseudomonadati</taxon>
        <taxon>Myxococcota</taxon>
        <taxon>Polyangia</taxon>
        <taxon>Nannocystales</taxon>
        <taxon>Nannocystaceae</taxon>
        <taxon>Nannocystis</taxon>
    </lineage>
</organism>
<feature type="compositionally biased region" description="Low complexity" evidence="1">
    <location>
        <begin position="28"/>
        <end position="99"/>
    </location>
</feature>
<evidence type="ECO:0000313" key="2">
    <source>
        <dbReference type="EMBL" id="WAS91127.1"/>
    </source>
</evidence>
<dbReference type="RefSeq" id="WP_269033491.1">
    <property type="nucleotide sequence ID" value="NZ_CP114040.1"/>
</dbReference>
<evidence type="ECO:0000313" key="3">
    <source>
        <dbReference type="Proteomes" id="UP001164459"/>
    </source>
</evidence>
<evidence type="ECO:0000256" key="1">
    <source>
        <dbReference type="SAM" id="MobiDB-lite"/>
    </source>
</evidence>
<protein>
    <submittedName>
        <fullName evidence="2">Uncharacterized protein</fullName>
    </submittedName>
</protein>
<dbReference type="Proteomes" id="UP001164459">
    <property type="component" value="Chromosome"/>
</dbReference>
<sequence>MRKIHVLGICALLACNGPSKGETETQVASESGTSAESMTTSAMTTAGPTTGTDGTSSTTVEPTTAGPTTSTSTSTSTSTTTTSESTTEPVTSTETTTTTTGGGSCVPLQCDGGIYACGDCMDNDGDGLVDQADPECVSPCDDREDTFATGLPGDNMDPCKQDCFFDGNSGGGNGDCAWNLKCDPLSPGGDKCPYDPNFKNCPMEQPQQCIDECQVPNGCDCFGCCTVVVDGMTYDIFLGDQDCSLAQIDSCTKCTKNPDCDEECHPEECEVCFGETEPPPGCDDPSCEGDAQPCEIDDMGQSDCPEGFYCKTGCCHVLEPG</sequence>
<accession>A0ABY7GW17</accession>